<dbReference type="STRING" id="1121959.SAMN02746009_03379"/>
<dbReference type="InterPro" id="IPR003719">
    <property type="entry name" value="Phenazine_PhzF-like"/>
</dbReference>
<organism evidence="4 5">
    <name type="scientific">Hymenobacter psychrotolerans DSM 18569</name>
    <dbReference type="NCBI Taxonomy" id="1121959"/>
    <lineage>
        <taxon>Bacteria</taxon>
        <taxon>Pseudomonadati</taxon>
        <taxon>Bacteroidota</taxon>
        <taxon>Cytophagia</taxon>
        <taxon>Cytophagales</taxon>
        <taxon>Hymenobacteraceae</taxon>
        <taxon>Hymenobacter</taxon>
    </lineage>
</organism>
<protein>
    <submittedName>
        <fullName evidence="4">Phenazine biosynthesis protein PhzF family</fullName>
    </submittedName>
</protein>
<sequence>MTLPIYQVDAFSARPFAGNPAAVCPLREWLPAETMQAIAAENNLAETAFFVPRQGHEYEIRWFTPAVEVELCGHATLASAHVLHQHLGFQGPEIVFHSQSGPLRVLRETDGRLTLDFPSRPPQPLTGHPDGLADGLRATPLQVLAGPDLIAVFNSEAEVRSLRPDQARLARIEYRGIIATAPAADSETDFVSRFFGPRVGVPEDPVTGSAHTTLIPYWAARLGKTTLKARQVSARGGELWCELLGERVHISGCAVTYLRGEIEV</sequence>
<dbReference type="Gene3D" id="3.10.310.10">
    <property type="entry name" value="Diaminopimelate Epimerase, Chain A, domain 1"/>
    <property type="match status" value="2"/>
</dbReference>
<dbReference type="NCBIfam" id="TIGR00654">
    <property type="entry name" value="PhzF_family"/>
    <property type="match status" value="1"/>
</dbReference>
<evidence type="ECO:0000256" key="3">
    <source>
        <dbReference type="PIRSR" id="PIRSR016184-1"/>
    </source>
</evidence>
<accession>A0A1M7DH32</accession>
<name>A0A1M7DH32_9BACT</name>
<dbReference type="PANTHER" id="PTHR13774:SF17">
    <property type="entry name" value="PHENAZINE BIOSYNTHESIS-LIKE DOMAIN-CONTAINING PROTEIN"/>
    <property type="match status" value="1"/>
</dbReference>
<dbReference type="PANTHER" id="PTHR13774">
    <property type="entry name" value="PHENAZINE BIOSYNTHESIS PROTEIN"/>
    <property type="match status" value="1"/>
</dbReference>
<comment type="similarity">
    <text evidence="1">Belongs to the PhzF family.</text>
</comment>
<evidence type="ECO:0000256" key="2">
    <source>
        <dbReference type="ARBA" id="ARBA00023235"/>
    </source>
</evidence>
<dbReference type="Proteomes" id="UP000183947">
    <property type="component" value="Unassembled WGS sequence"/>
</dbReference>
<keyword evidence="2" id="KW-0413">Isomerase</keyword>
<dbReference type="SUPFAM" id="SSF54506">
    <property type="entry name" value="Diaminopimelate epimerase-like"/>
    <property type="match status" value="1"/>
</dbReference>
<dbReference type="GO" id="GO:0016853">
    <property type="term" value="F:isomerase activity"/>
    <property type="evidence" value="ECO:0007669"/>
    <property type="project" value="UniProtKB-KW"/>
</dbReference>
<dbReference type="RefSeq" id="WP_073287712.1">
    <property type="nucleotide sequence ID" value="NZ_FRAS01000021.1"/>
</dbReference>
<dbReference type="GO" id="GO:0005737">
    <property type="term" value="C:cytoplasm"/>
    <property type="evidence" value="ECO:0007669"/>
    <property type="project" value="TreeGrafter"/>
</dbReference>
<gene>
    <name evidence="4" type="ORF">SAMN02746009_03379</name>
</gene>
<proteinExistence type="inferred from homology"/>
<dbReference type="PIRSF" id="PIRSF016184">
    <property type="entry name" value="PhzC_PhzF"/>
    <property type="match status" value="1"/>
</dbReference>
<evidence type="ECO:0000313" key="5">
    <source>
        <dbReference type="Proteomes" id="UP000183947"/>
    </source>
</evidence>
<evidence type="ECO:0000256" key="1">
    <source>
        <dbReference type="ARBA" id="ARBA00008270"/>
    </source>
</evidence>
<dbReference type="EMBL" id="FRAS01000021">
    <property type="protein sequence ID" value="SHL78770.1"/>
    <property type="molecule type" value="Genomic_DNA"/>
</dbReference>
<keyword evidence="5" id="KW-1185">Reference proteome</keyword>
<feature type="active site" evidence="3">
    <location>
        <position position="46"/>
    </location>
</feature>
<dbReference type="AlphaFoldDB" id="A0A1M7DH32"/>
<reference evidence="5" key="1">
    <citation type="submission" date="2016-11" db="EMBL/GenBank/DDBJ databases">
        <authorList>
            <person name="Varghese N."/>
            <person name="Submissions S."/>
        </authorList>
    </citation>
    <scope>NUCLEOTIDE SEQUENCE [LARGE SCALE GENOMIC DNA]</scope>
    <source>
        <strain evidence="5">DSM 18569</strain>
    </source>
</reference>
<dbReference type="OrthoDB" id="9788221at2"/>
<dbReference type="Pfam" id="PF02567">
    <property type="entry name" value="PhzC-PhzF"/>
    <property type="match status" value="1"/>
</dbReference>
<evidence type="ECO:0000313" key="4">
    <source>
        <dbReference type="EMBL" id="SHL78770.1"/>
    </source>
</evidence>